<feature type="region of interest" description="Disordered" evidence="1">
    <location>
        <begin position="312"/>
        <end position="355"/>
    </location>
</feature>
<sequence>MCTSEDGIDRARLKADALYRTNMVVKKLWQVDTYRRGLVLKSAFNTVLLELDLHFGQQEVDDILQYCTITDDGYVHYKELLRSLETNVPRAKQSSLKDTIFPSEDIRRGRCADGPGLGRARFPPNDHAFLASEDNFGPKTTLADRTTEIREAYVRWDHGMNSNEDFKLELQQLGIAITGKLDHLLLLYGPSRNLAFGKLMTALQIEEDDGRRARAHGGANDFTDCSIVAGSDCGAWDQGTTRSSGSGMDFGTALRETLCAFVDGRLPPGSFRSKLQVHGVPITADLNRLIRAHEGNNSVTFQDLARVVQRSRQDAMHQSGRASSGTLASRAASSNSSVARYRSDTQPVQCAPGGAWDDDGTLSTCSFPSTCRSAAGSLRRDHDAPNDRWPFGGQTGQPRNQRCALQGSLQSSTASMPSSIASTPSAPCRLGACAQSQTHMSLWEARRGETSRCRAGSDPRGTAFHDRALSRGRRPSDPHATPNLLSWPQQGGTGQWEAERSRQRG</sequence>
<feature type="region of interest" description="Disordered" evidence="1">
    <location>
        <begin position="444"/>
        <end position="505"/>
    </location>
</feature>
<dbReference type="SUPFAM" id="SSF47473">
    <property type="entry name" value="EF-hand"/>
    <property type="match status" value="1"/>
</dbReference>
<feature type="region of interest" description="Disordered" evidence="1">
    <location>
        <begin position="376"/>
        <end position="425"/>
    </location>
</feature>
<organism evidence="2">
    <name type="scientific">Noctiluca scintillans</name>
    <name type="common">Sea sparkle</name>
    <name type="synonym">Red tide dinoflagellate</name>
    <dbReference type="NCBI Taxonomy" id="2966"/>
    <lineage>
        <taxon>Eukaryota</taxon>
        <taxon>Sar</taxon>
        <taxon>Alveolata</taxon>
        <taxon>Dinophyceae</taxon>
        <taxon>Noctilucales</taxon>
        <taxon>Noctilucaceae</taxon>
        <taxon>Noctiluca</taxon>
    </lineage>
</organism>
<name>A0A7S1F104_NOCSC</name>
<dbReference type="EMBL" id="HBFQ01015281">
    <property type="protein sequence ID" value="CAD8836230.1"/>
    <property type="molecule type" value="Transcribed_RNA"/>
</dbReference>
<feature type="compositionally biased region" description="Basic and acidic residues" evidence="1">
    <location>
        <begin position="444"/>
        <end position="477"/>
    </location>
</feature>
<feature type="compositionally biased region" description="Low complexity" evidence="1">
    <location>
        <begin position="411"/>
        <end position="425"/>
    </location>
</feature>
<dbReference type="InterPro" id="IPR011992">
    <property type="entry name" value="EF-hand-dom_pair"/>
</dbReference>
<protein>
    <submittedName>
        <fullName evidence="2">Uncharacterized protein</fullName>
    </submittedName>
</protein>
<feature type="compositionally biased region" description="Low complexity" evidence="1">
    <location>
        <begin position="328"/>
        <end position="340"/>
    </location>
</feature>
<proteinExistence type="predicted"/>
<gene>
    <name evidence="2" type="ORF">NSCI0253_LOCUS10578</name>
</gene>
<evidence type="ECO:0000256" key="1">
    <source>
        <dbReference type="SAM" id="MobiDB-lite"/>
    </source>
</evidence>
<dbReference type="AlphaFoldDB" id="A0A7S1F104"/>
<evidence type="ECO:0000313" key="2">
    <source>
        <dbReference type="EMBL" id="CAD8836230.1"/>
    </source>
</evidence>
<accession>A0A7S1F104</accession>
<reference evidence="2" key="1">
    <citation type="submission" date="2021-01" db="EMBL/GenBank/DDBJ databases">
        <authorList>
            <person name="Corre E."/>
            <person name="Pelletier E."/>
            <person name="Niang G."/>
            <person name="Scheremetjew M."/>
            <person name="Finn R."/>
            <person name="Kale V."/>
            <person name="Holt S."/>
            <person name="Cochrane G."/>
            <person name="Meng A."/>
            <person name="Brown T."/>
            <person name="Cohen L."/>
        </authorList>
    </citation>
    <scope>NUCLEOTIDE SEQUENCE</scope>
</reference>